<evidence type="ECO:0000313" key="3">
    <source>
        <dbReference type="Proteomes" id="UP000609874"/>
    </source>
</evidence>
<keyword evidence="3" id="KW-1185">Reference proteome</keyword>
<sequence length="111" mass="12325">MSTRALRDLSDQLGLGTCQQFVGNYITMWESRYSRLVAALHSEDFPDVMDVVLSIKISSQMAGAERLAGLAAEAQQLAHSRDHAGLMSLLEPLQRCGEDTIRQLHDTLPRL</sequence>
<evidence type="ECO:0000313" key="2">
    <source>
        <dbReference type="EMBL" id="MBD7996061.1"/>
    </source>
</evidence>
<dbReference type="EMBL" id="JACSQD010000005">
    <property type="protein sequence ID" value="MBD7996061.1"/>
    <property type="molecule type" value="Genomic_DNA"/>
</dbReference>
<dbReference type="InterPro" id="IPR036641">
    <property type="entry name" value="HPT_dom_sf"/>
</dbReference>
<dbReference type="Gene3D" id="1.20.120.160">
    <property type="entry name" value="HPT domain"/>
    <property type="match status" value="1"/>
</dbReference>
<dbReference type="RefSeq" id="WP_191808341.1">
    <property type="nucleotide sequence ID" value="NZ_JACSQD010000005.1"/>
</dbReference>
<dbReference type="Pfam" id="PF01627">
    <property type="entry name" value="Hpt"/>
    <property type="match status" value="1"/>
</dbReference>
<dbReference type="SUPFAM" id="SSF47226">
    <property type="entry name" value="Histidine-containing phosphotransfer domain, HPT domain"/>
    <property type="match status" value="1"/>
</dbReference>
<dbReference type="InterPro" id="IPR008207">
    <property type="entry name" value="Sig_transdc_His_kin_Hpt_dom"/>
</dbReference>
<dbReference type="Proteomes" id="UP000609874">
    <property type="component" value="Unassembled WGS sequence"/>
</dbReference>
<organism evidence="2 3">
    <name type="scientific">Arthrobacter gallicola</name>
    <dbReference type="NCBI Taxonomy" id="2762225"/>
    <lineage>
        <taxon>Bacteria</taxon>
        <taxon>Bacillati</taxon>
        <taxon>Actinomycetota</taxon>
        <taxon>Actinomycetes</taxon>
        <taxon>Micrococcales</taxon>
        <taxon>Micrococcaceae</taxon>
        <taxon>Arthrobacter</taxon>
    </lineage>
</organism>
<feature type="domain" description="HPt" evidence="1">
    <location>
        <begin position="21"/>
        <end position="103"/>
    </location>
</feature>
<comment type="caution">
    <text evidence="2">The sequence shown here is derived from an EMBL/GenBank/DDBJ whole genome shotgun (WGS) entry which is preliminary data.</text>
</comment>
<evidence type="ECO:0000259" key="1">
    <source>
        <dbReference type="Pfam" id="PF01627"/>
    </source>
</evidence>
<name>A0ABR8UVF0_9MICC</name>
<proteinExistence type="predicted"/>
<reference evidence="2 3" key="1">
    <citation type="submission" date="2020-08" db="EMBL/GenBank/DDBJ databases">
        <title>A Genomic Blueprint of the Chicken Gut Microbiome.</title>
        <authorList>
            <person name="Gilroy R."/>
            <person name="Ravi A."/>
            <person name="Getino M."/>
            <person name="Pursley I."/>
            <person name="Horton D.L."/>
            <person name="Alikhan N.-F."/>
            <person name="Baker D."/>
            <person name="Gharbi K."/>
            <person name="Hall N."/>
            <person name="Watson M."/>
            <person name="Adriaenssens E.M."/>
            <person name="Foster-Nyarko E."/>
            <person name="Jarju S."/>
            <person name="Secka A."/>
            <person name="Antonio M."/>
            <person name="Oren A."/>
            <person name="Chaudhuri R."/>
            <person name="La Ragione R.M."/>
            <person name="Hildebrand F."/>
            <person name="Pallen M.J."/>
        </authorList>
    </citation>
    <scope>NUCLEOTIDE SEQUENCE [LARGE SCALE GENOMIC DNA]</scope>
    <source>
        <strain evidence="2 3">Sa2CUA1</strain>
    </source>
</reference>
<gene>
    <name evidence="2" type="ORF">H9639_12200</name>
</gene>
<protein>
    <submittedName>
        <fullName evidence="2">Hpt domain-containing protein</fullName>
    </submittedName>
</protein>
<accession>A0ABR8UVF0</accession>